<sequence>MLTNRWTIHLDTGEVHVVITEVATITTTTCGTIRVEVAITIWEAEEEEAGEDIITMETMLRMRVGGQQLLVMVALRPVPSLRTPLQQPAQERMPISGADSSLVDREAGPAAGCNVAGTHP</sequence>
<evidence type="ECO:0000256" key="1">
    <source>
        <dbReference type="SAM" id="MobiDB-lite"/>
    </source>
</evidence>
<dbReference type="EMBL" id="HBUF01361489">
    <property type="protein sequence ID" value="CAG6721001.1"/>
    <property type="molecule type" value="Transcribed_RNA"/>
</dbReference>
<proteinExistence type="predicted"/>
<name>A0A8D8M4N1_9HEMI</name>
<feature type="region of interest" description="Disordered" evidence="1">
    <location>
        <begin position="83"/>
        <end position="120"/>
    </location>
</feature>
<dbReference type="EMBL" id="HBUF01051935">
    <property type="protein sequence ID" value="CAG6622153.1"/>
    <property type="molecule type" value="Transcribed_RNA"/>
</dbReference>
<dbReference type="EMBL" id="HBUF01051937">
    <property type="protein sequence ID" value="CAG6622162.1"/>
    <property type="molecule type" value="Transcribed_RNA"/>
</dbReference>
<dbReference type="EMBL" id="HBUF01361490">
    <property type="protein sequence ID" value="CAG6721003.1"/>
    <property type="molecule type" value="Transcribed_RNA"/>
</dbReference>
<accession>A0A8D8M4N1</accession>
<protein>
    <submittedName>
        <fullName evidence="2">Uncharacterized protein</fullName>
    </submittedName>
</protein>
<dbReference type="EMBL" id="HBUF01051934">
    <property type="protein sequence ID" value="CAG6622149.1"/>
    <property type="molecule type" value="Transcribed_RNA"/>
</dbReference>
<dbReference type="EMBL" id="HBUF01051936">
    <property type="protein sequence ID" value="CAG6622157.1"/>
    <property type="molecule type" value="Transcribed_RNA"/>
</dbReference>
<dbReference type="EMBL" id="HBUF01051933">
    <property type="protein sequence ID" value="CAG6622145.1"/>
    <property type="molecule type" value="Transcribed_RNA"/>
</dbReference>
<evidence type="ECO:0000313" key="2">
    <source>
        <dbReference type="EMBL" id="CAG6622145.1"/>
    </source>
</evidence>
<reference evidence="2" key="1">
    <citation type="submission" date="2021-05" db="EMBL/GenBank/DDBJ databases">
        <authorList>
            <person name="Alioto T."/>
            <person name="Alioto T."/>
            <person name="Gomez Garrido J."/>
        </authorList>
    </citation>
    <scope>NUCLEOTIDE SEQUENCE</scope>
</reference>
<organism evidence="2">
    <name type="scientific">Cacopsylla melanoneura</name>
    <dbReference type="NCBI Taxonomy" id="428564"/>
    <lineage>
        <taxon>Eukaryota</taxon>
        <taxon>Metazoa</taxon>
        <taxon>Ecdysozoa</taxon>
        <taxon>Arthropoda</taxon>
        <taxon>Hexapoda</taxon>
        <taxon>Insecta</taxon>
        <taxon>Pterygota</taxon>
        <taxon>Neoptera</taxon>
        <taxon>Paraneoptera</taxon>
        <taxon>Hemiptera</taxon>
        <taxon>Sternorrhyncha</taxon>
        <taxon>Psylloidea</taxon>
        <taxon>Psyllidae</taxon>
        <taxon>Psyllinae</taxon>
        <taxon>Cacopsylla</taxon>
    </lineage>
</organism>
<dbReference type="AlphaFoldDB" id="A0A8D8M4N1"/>